<dbReference type="EMBL" id="JABSTU010000011">
    <property type="protein sequence ID" value="KAH8009405.1"/>
    <property type="molecule type" value="Genomic_DNA"/>
</dbReference>
<name>A0A9J6D5T0_RHIMP</name>
<gene>
    <name evidence="1" type="ORF">HPB51_016111</name>
</gene>
<keyword evidence="2" id="KW-1185">Reference proteome</keyword>
<proteinExistence type="predicted"/>
<protein>
    <submittedName>
        <fullName evidence="1">Uncharacterized protein</fullName>
    </submittedName>
</protein>
<organism evidence="1 2">
    <name type="scientific">Rhipicephalus microplus</name>
    <name type="common">Cattle tick</name>
    <name type="synonym">Boophilus microplus</name>
    <dbReference type="NCBI Taxonomy" id="6941"/>
    <lineage>
        <taxon>Eukaryota</taxon>
        <taxon>Metazoa</taxon>
        <taxon>Ecdysozoa</taxon>
        <taxon>Arthropoda</taxon>
        <taxon>Chelicerata</taxon>
        <taxon>Arachnida</taxon>
        <taxon>Acari</taxon>
        <taxon>Parasitiformes</taxon>
        <taxon>Ixodida</taxon>
        <taxon>Ixodoidea</taxon>
        <taxon>Ixodidae</taxon>
        <taxon>Rhipicephalinae</taxon>
        <taxon>Rhipicephalus</taxon>
        <taxon>Boophilus</taxon>
    </lineage>
</organism>
<evidence type="ECO:0000313" key="2">
    <source>
        <dbReference type="Proteomes" id="UP000821866"/>
    </source>
</evidence>
<accession>A0A9J6D5T0</accession>
<sequence>MICFMSEALFRGLEKMLKMRIVAASHTSDVQNSVSFASSESIIMSGDSSTTSTTSAVAAVNLVQHLLQRLSPSTKPFRPTPNIAALSFITGCISRVMSEKTDCDSCVSLALKATGSSTSALTDGLISHQDTGGFCYPAAELLHVLHALKRFMDVMLMHHAALLKPLKTCVV</sequence>
<dbReference type="Proteomes" id="UP000821866">
    <property type="component" value="Chromosome 9"/>
</dbReference>
<comment type="caution">
    <text evidence="1">The sequence shown here is derived from an EMBL/GenBank/DDBJ whole genome shotgun (WGS) entry which is preliminary data.</text>
</comment>
<reference evidence="1" key="2">
    <citation type="submission" date="2021-09" db="EMBL/GenBank/DDBJ databases">
        <authorList>
            <person name="Jia N."/>
            <person name="Wang J."/>
            <person name="Shi W."/>
            <person name="Du L."/>
            <person name="Sun Y."/>
            <person name="Zhan W."/>
            <person name="Jiang J."/>
            <person name="Wang Q."/>
            <person name="Zhang B."/>
            <person name="Ji P."/>
            <person name="Sakyi L.B."/>
            <person name="Cui X."/>
            <person name="Yuan T."/>
            <person name="Jiang B."/>
            <person name="Yang W."/>
            <person name="Lam T.T.-Y."/>
            <person name="Chang Q."/>
            <person name="Ding S."/>
            <person name="Wang X."/>
            <person name="Zhu J."/>
            <person name="Ruan X."/>
            <person name="Zhao L."/>
            <person name="Wei J."/>
            <person name="Que T."/>
            <person name="Du C."/>
            <person name="Cheng J."/>
            <person name="Dai P."/>
            <person name="Han X."/>
            <person name="Huang E."/>
            <person name="Gao Y."/>
            <person name="Liu J."/>
            <person name="Shao H."/>
            <person name="Ye R."/>
            <person name="Li L."/>
            <person name="Wei W."/>
            <person name="Wang X."/>
            <person name="Wang C."/>
            <person name="Huo Q."/>
            <person name="Li W."/>
            <person name="Guo W."/>
            <person name="Chen H."/>
            <person name="Chen S."/>
            <person name="Zhou L."/>
            <person name="Zhou L."/>
            <person name="Ni X."/>
            <person name="Tian J."/>
            <person name="Zhou Y."/>
            <person name="Sheng Y."/>
            <person name="Liu T."/>
            <person name="Pan Y."/>
            <person name="Xia L."/>
            <person name="Li J."/>
            <person name="Zhao F."/>
            <person name="Cao W."/>
        </authorList>
    </citation>
    <scope>NUCLEOTIDE SEQUENCE</scope>
    <source>
        <strain evidence="1">Rmic-2018</strain>
        <tissue evidence="1">Larvae</tissue>
    </source>
</reference>
<dbReference type="AlphaFoldDB" id="A0A9J6D5T0"/>
<reference evidence="1" key="1">
    <citation type="journal article" date="2020" name="Cell">
        <title>Large-Scale Comparative Analyses of Tick Genomes Elucidate Their Genetic Diversity and Vector Capacities.</title>
        <authorList>
            <consortium name="Tick Genome and Microbiome Consortium (TIGMIC)"/>
            <person name="Jia N."/>
            <person name="Wang J."/>
            <person name="Shi W."/>
            <person name="Du L."/>
            <person name="Sun Y."/>
            <person name="Zhan W."/>
            <person name="Jiang J.F."/>
            <person name="Wang Q."/>
            <person name="Zhang B."/>
            <person name="Ji P."/>
            <person name="Bell-Sakyi L."/>
            <person name="Cui X.M."/>
            <person name="Yuan T.T."/>
            <person name="Jiang B.G."/>
            <person name="Yang W.F."/>
            <person name="Lam T.T."/>
            <person name="Chang Q.C."/>
            <person name="Ding S.J."/>
            <person name="Wang X.J."/>
            <person name="Zhu J.G."/>
            <person name="Ruan X.D."/>
            <person name="Zhao L."/>
            <person name="Wei J.T."/>
            <person name="Ye R.Z."/>
            <person name="Que T.C."/>
            <person name="Du C.H."/>
            <person name="Zhou Y.H."/>
            <person name="Cheng J.X."/>
            <person name="Dai P.F."/>
            <person name="Guo W.B."/>
            <person name="Han X.H."/>
            <person name="Huang E.J."/>
            <person name="Li L.F."/>
            <person name="Wei W."/>
            <person name="Gao Y.C."/>
            <person name="Liu J.Z."/>
            <person name="Shao H.Z."/>
            <person name="Wang X."/>
            <person name="Wang C.C."/>
            <person name="Yang T.C."/>
            <person name="Huo Q.B."/>
            <person name="Li W."/>
            <person name="Chen H.Y."/>
            <person name="Chen S.E."/>
            <person name="Zhou L.G."/>
            <person name="Ni X.B."/>
            <person name="Tian J.H."/>
            <person name="Sheng Y."/>
            <person name="Liu T."/>
            <person name="Pan Y.S."/>
            <person name="Xia L.Y."/>
            <person name="Li J."/>
            <person name="Zhao F."/>
            <person name="Cao W.C."/>
        </authorList>
    </citation>
    <scope>NUCLEOTIDE SEQUENCE</scope>
    <source>
        <strain evidence="1">Rmic-2018</strain>
    </source>
</reference>
<evidence type="ECO:0000313" key="1">
    <source>
        <dbReference type="EMBL" id="KAH8009405.1"/>
    </source>
</evidence>